<name>A0A0U3KH17_9ACTN</name>
<dbReference type="AlphaFoldDB" id="A0A0U3KH17"/>
<organism evidence="1 2">
    <name type="scientific">Aeromicrobium erythreum</name>
    <dbReference type="NCBI Taxonomy" id="2041"/>
    <lineage>
        <taxon>Bacteria</taxon>
        <taxon>Bacillati</taxon>
        <taxon>Actinomycetota</taxon>
        <taxon>Actinomycetes</taxon>
        <taxon>Propionibacteriales</taxon>
        <taxon>Nocardioidaceae</taxon>
        <taxon>Aeromicrobium</taxon>
    </lineage>
</organism>
<keyword evidence="2" id="KW-1185">Reference proteome</keyword>
<dbReference type="Gene3D" id="3.40.50.720">
    <property type="entry name" value="NAD(P)-binding Rossmann-like Domain"/>
    <property type="match status" value="1"/>
</dbReference>
<dbReference type="Proteomes" id="UP000067689">
    <property type="component" value="Chromosome"/>
</dbReference>
<dbReference type="KEGG" id="aer:AERYTH_05940"/>
<dbReference type="PATRIC" id="fig|2041.4.peg.1234"/>
<evidence type="ECO:0000313" key="1">
    <source>
        <dbReference type="EMBL" id="ALX04275.1"/>
    </source>
</evidence>
<gene>
    <name evidence="1" type="ORF">AERYTH_05940</name>
</gene>
<sequence length="282" mass="29919">MDARWSAPVEPRKVAVMTLRPVLLPGADVVRRDARRLTVVGRPDVVLTDRPGLLALLRLLDGRSLESVERLARERVPELEDDPRSVVQHLVARGALRPGPPPTLPRLSVRIRAWAGSEHVAQVVAGAVDALGLRPDPVGDAALLLLVAAGEPDRHWVARAVETGLPVLPVVVDEHWARVGPLTVAGNTSCLGCHDAARAAADPTWAAVVRQLGRPLVAAPPPSPGPVLLHRLAAAVAEQTAACAGPDRPETVGGVLHLRGRDVVREPVPVHEGCTSLLHRDA</sequence>
<reference evidence="1 2" key="1">
    <citation type="journal article" date="1991" name="Int. J. Syst. Bacteriol.">
        <title>Description of the erythromycin-producing bacterium Arthrobacter sp. strain NRRL B-3381 as Aeromicrobium erythreum gen. nov., sp. nov.</title>
        <authorList>
            <person name="Miller E.S."/>
            <person name="Woese C.R."/>
            <person name="Brenner S."/>
        </authorList>
    </citation>
    <scope>NUCLEOTIDE SEQUENCE [LARGE SCALE GENOMIC DNA]</scope>
    <source>
        <strain evidence="1 2">AR18</strain>
    </source>
</reference>
<accession>A0A0U3KH17</accession>
<evidence type="ECO:0008006" key="3">
    <source>
        <dbReference type="Google" id="ProtNLM"/>
    </source>
</evidence>
<dbReference type="STRING" id="2041.AERYTH_05940"/>
<protein>
    <recommendedName>
        <fullName evidence="3">Bacteriocin biosynthesis cyclodehydratase domain-containing protein</fullName>
    </recommendedName>
</protein>
<proteinExistence type="predicted"/>
<dbReference type="EMBL" id="CP011502">
    <property type="protein sequence ID" value="ALX04275.1"/>
    <property type="molecule type" value="Genomic_DNA"/>
</dbReference>
<evidence type="ECO:0000313" key="2">
    <source>
        <dbReference type="Proteomes" id="UP000067689"/>
    </source>
</evidence>